<keyword evidence="2" id="KW-1185">Reference proteome</keyword>
<gene>
    <name evidence="1" type="ORF">DPMN_130048</name>
</gene>
<proteinExistence type="predicted"/>
<protein>
    <submittedName>
        <fullName evidence="1">Uncharacterized protein</fullName>
    </submittedName>
</protein>
<name>A0A9D4K125_DREPO</name>
<dbReference type="Proteomes" id="UP000828390">
    <property type="component" value="Unassembled WGS sequence"/>
</dbReference>
<dbReference type="EMBL" id="JAIWYP010000005">
    <property type="protein sequence ID" value="KAH3828097.1"/>
    <property type="molecule type" value="Genomic_DNA"/>
</dbReference>
<accession>A0A9D4K125</accession>
<evidence type="ECO:0000313" key="2">
    <source>
        <dbReference type="Proteomes" id="UP000828390"/>
    </source>
</evidence>
<organism evidence="1 2">
    <name type="scientific">Dreissena polymorpha</name>
    <name type="common">Zebra mussel</name>
    <name type="synonym">Mytilus polymorpha</name>
    <dbReference type="NCBI Taxonomy" id="45954"/>
    <lineage>
        <taxon>Eukaryota</taxon>
        <taxon>Metazoa</taxon>
        <taxon>Spiralia</taxon>
        <taxon>Lophotrochozoa</taxon>
        <taxon>Mollusca</taxon>
        <taxon>Bivalvia</taxon>
        <taxon>Autobranchia</taxon>
        <taxon>Heteroconchia</taxon>
        <taxon>Euheterodonta</taxon>
        <taxon>Imparidentia</taxon>
        <taxon>Neoheterodontei</taxon>
        <taxon>Myida</taxon>
        <taxon>Dreissenoidea</taxon>
        <taxon>Dreissenidae</taxon>
        <taxon>Dreissena</taxon>
    </lineage>
</organism>
<dbReference type="AlphaFoldDB" id="A0A9D4K125"/>
<comment type="caution">
    <text evidence="1">The sequence shown here is derived from an EMBL/GenBank/DDBJ whole genome shotgun (WGS) entry which is preliminary data.</text>
</comment>
<evidence type="ECO:0000313" key="1">
    <source>
        <dbReference type="EMBL" id="KAH3828097.1"/>
    </source>
</evidence>
<reference evidence="1" key="2">
    <citation type="submission" date="2020-11" db="EMBL/GenBank/DDBJ databases">
        <authorList>
            <person name="McCartney M.A."/>
            <person name="Auch B."/>
            <person name="Kono T."/>
            <person name="Mallez S."/>
            <person name="Becker A."/>
            <person name="Gohl D.M."/>
            <person name="Silverstein K.A.T."/>
            <person name="Koren S."/>
            <person name="Bechman K.B."/>
            <person name="Herman A."/>
            <person name="Abrahante J.E."/>
            <person name="Garbe J."/>
        </authorList>
    </citation>
    <scope>NUCLEOTIDE SEQUENCE</scope>
    <source>
        <strain evidence="1">Duluth1</strain>
        <tissue evidence="1">Whole animal</tissue>
    </source>
</reference>
<sequence>MTKCCQVDCFCTSLVNILFIRKFLCGKRSLGTFIEQDICFNNTVVGTYFANGGLQENIRSCLRERMQNRLSRSAALEWRGIGIHGRARIPLHTDGGMMFSMTVAIYVVGFTQ</sequence>
<reference evidence="1" key="1">
    <citation type="journal article" date="2019" name="bioRxiv">
        <title>The Genome of the Zebra Mussel, Dreissena polymorpha: A Resource for Invasive Species Research.</title>
        <authorList>
            <person name="McCartney M.A."/>
            <person name="Auch B."/>
            <person name="Kono T."/>
            <person name="Mallez S."/>
            <person name="Zhang Y."/>
            <person name="Obille A."/>
            <person name="Becker A."/>
            <person name="Abrahante J.E."/>
            <person name="Garbe J."/>
            <person name="Badalamenti J.P."/>
            <person name="Herman A."/>
            <person name="Mangelson H."/>
            <person name="Liachko I."/>
            <person name="Sullivan S."/>
            <person name="Sone E.D."/>
            <person name="Koren S."/>
            <person name="Silverstein K.A.T."/>
            <person name="Beckman K.B."/>
            <person name="Gohl D.M."/>
        </authorList>
    </citation>
    <scope>NUCLEOTIDE SEQUENCE</scope>
    <source>
        <strain evidence="1">Duluth1</strain>
        <tissue evidence="1">Whole animal</tissue>
    </source>
</reference>